<keyword evidence="1" id="KW-0732">Signal</keyword>
<name>A0A222G5K1_9GAMM</name>
<proteinExistence type="predicted"/>
<keyword evidence="3" id="KW-1185">Reference proteome</keyword>
<dbReference type="KEGG" id="cber:B5D82_04420"/>
<organism evidence="2 3">
    <name type="scientific">Cognaticolwellia beringensis</name>
    <dbReference type="NCBI Taxonomy" id="1967665"/>
    <lineage>
        <taxon>Bacteria</taxon>
        <taxon>Pseudomonadati</taxon>
        <taxon>Pseudomonadota</taxon>
        <taxon>Gammaproteobacteria</taxon>
        <taxon>Alteromonadales</taxon>
        <taxon>Colwelliaceae</taxon>
        <taxon>Cognaticolwellia</taxon>
    </lineage>
</organism>
<dbReference type="OrthoDB" id="6224013at2"/>
<dbReference type="RefSeq" id="WP_081149542.1">
    <property type="nucleotide sequence ID" value="NZ_CP020465.1"/>
</dbReference>
<evidence type="ECO:0008006" key="4">
    <source>
        <dbReference type="Google" id="ProtNLM"/>
    </source>
</evidence>
<feature type="chain" id="PRO_5012013529" description="DUF2059 domain-containing protein" evidence="1">
    <location>
        <begin position="24"/>
        <end position="275"/>
    </location>
</feature>
<dbReference type="EMBL" id="CP020465">
    <property type="protein sequence ID" value="ASP47081.1"/>
    <property type="molecule type" value="Genomic_DNA"/>
</dbReference>
<dbReference type="AlphaFoldDB" id="A0A222G5K1"/>
<protein>
    <recommendedName>
        <fullName evidence="4">DUF2059 domain-containing protein</fullName>
    </recommendedName>
</protein>
<evidence type="ECO:0000313" key="3">
    <source>
        <dbReference type="Proteomes" id="UP000202259"/>
    </source>
</evidence>
<sequence>MKKLNSLYTVIFLLFTTFSQLSAAKTISDADVTQYMTLSGIDSALNGIPAQMSAMNQQMQMTAKDPAQSQKVMELLLNAWQFEDVKLVVSEHVKDNFSANEMQKLLTWLNSDLARRIKAAELKASAPSFNQDFMSYMATLQTTPPTATRVKVIRNFVEVTNLVEHSLKIVMAVAKGTIEGLMVANPGQGVDEAQIQTQMSQMELMMRPALEQQMIMVSYFIYDQLTEQEIEQYTNFYQQPLGKKELTVMYDGIGQALNYWSTTAFENIATEFIEE</sequence>
<accession>A0A222G5K1</accession>
<evidence type="ECO:0000256" key="1">
    <source>
        <dbReference type="SAM" id="SignalP"/>
    </source>
</evidence>
<reference evidence="2 3" key="1">
    <citation type="submission" date="2017-08" db="EMBL/GenBank/DDBJ databases">
        <title>Complete genome of Colwellia sp. NB097-1, a psychrophile bacterium ioslated from Bering Sea.</title>
        <authorList>
            <person name="Chen X."/>
        </authorList>
    </citation>
    <scope>NUCLEOTIDE SEQUENCE [LARGE SCALE GENOMIC DNA]</scope>
    <source>
        <strain evidence="2 3">NB097-1</strain>
    </source>
</reference>
<feature type="signal peptide" evidence="1">
    <location>
        <begin position="1"/>
        <end position="23"/>
    </location>
</feature>
<dbReference type="Proteomes" id="UP000202259">
    <property type="component" value="Chromosome"/>
</dbReference>
<gene>
    <name evidence="2" type="ORF">B5D82_04420</name>
</gene>
<evidence type="ECO:0000313" key="2">
    <source>
        <dbReference type="EMBL" id="ASP47081.1"/>
    </source>
</evidence>